<geneLocation type="plasmid" evidence="2">
    <name>prgalie4872d</name>
</geneLocation>
<evidence type="ECO:0000313" key="1">
    <source>
        <dbReference type="EMBL" id="APO71076.1"/>
    </source>
</evidence>
<organism evidence="1 2">
    <name type="scientific">Rhizobium gallicum</name>
    <dbReference type="NCBI Taxonomy" id="56730"/>
    <lineage>
        <taxon>Bacteria</taxon>
        <taxon>Pseudomonadati</taxon>
        <taxon>Pseudomonadota</taxon>
        <taxon>Alphaproteobacteria</taxon>
        <taxon>Hyphomicrobiales</taxon>
        <taxon>Rhizobiaceae</taxon>
        <taxon>Rhizobium/Agrobacterium group</taxon>
        <taxon>Rhizobium</taxon>
    </lineage>
</organism>
<keyword evidence="1" id="KW-0614">Plasmid</keyword>
<dbReference type="EMBL" id="CP017105">
    <property type="protein sequence ID" value="APO71076.1"/>
    <property type="molecule type" value="Genomic_DNA"/>
</dbReference>
<dbReference type="Proteomes" id="UP000184749">
    <property type="component" value="Plasmid pRgalIE4872d"/>
</dbReference>
<sequence length="88" mass="10337">MRWARRIRYNLSETKIDCGHFRTEPLEGFRRQCLKRSPVRRMARPRRVLRALLLGPGRGGFAKHTEIVSGRVTDNRHCEFRKPAAQAH</sequence>
<reference evidence="1 2" key="1">
    <citation type="submission" date="2016-09" db="EMBL/GenBank/DDBJ databases">
        <title>The complete genome sequences of Rhizobium gallicum, symbiovars gallicum and phaseoli, symbionts associated to common bean (Phaseolus vulgaris).</title>
        <authorList>
            <person name="Bustos P."/>
            <person name="Santamaria R.I."/>
            <person name="Perez-Carrascal O.M."/>
            <person name="Juarez S."/>
            <person name="Lozano L."/>
            <person name="Martinez-Flores I."/>
            <person name="Martinez-Romero E."/>
            <person name="Cevallos M."/>
            <person name="Romero D."/>
            <person name="Davila G."/>
            <person name="Gonzalez V."/>
        </authorList>
    </citation>
    <scope>NUCLEOTIDE SEQUENCE [LARGE SCALE GENOMIC DNA]</scope>
    <source>
        <strain evidence="1 2">IE4872</strain>
        <plasmid evidence="2">prgalie4872d</plasmid>
    </source>
</reference>
<protein>
    <submittedName>
        <fullName evidence="1">Uncharacterized protein</fullName>
    </submittedName>
</protein>
<gene>
    <name evidence="1" type="ORF">IE4872_PD00545</name>
</gene>
<proteinExistence type="predicted"/>
<accession>A0A1L5NT50</accession>
<evidence type="ECO:0000313" key="2">
    <source>
        <dbReference type="Proteomes" id="UP000184749"/>
    </source>
</evidence>
<dbReference type="AlphaFoldDB" id="A0A1L5NT50"/>
<name>A0A1L5NT50_9HYPH</name>